<evidence type="ECO:0000313" key="8">
    <source>
        <dbReference type="Proteomes" id="UP001141327"/>
    </source>
</evidence>
<proteinExistence type="inferred from homology"/>
<evidence type="ECO:0000313" key="7">
    <source>
        <dbReference type="EMBL" id="KAJ4459260.1"/>
    </source>
</evidence>
<evidence type="ECO:0000256" key="3">
    <source>
        <dbReference type="ARBA" id="ARBA00022729"/>
    </source>
</evidence>
<dbReference type="SUPFAM" id="SSF53474">
    <property type="entry name" value="alpha/beta-Hydrolases"/>
    <property type="match status" value="1"/>
</dbReference>
<organism evidence="7 8">
    <name type="scientific">Paratrimastix pyriformis</name>
    <dbReference type="NCBI Taxonomy" id="342808"/>
    <lineage>
        <taxon>Eukaryota</taxon>
        <taxon>Metamonada</taxon>
        <taxon>Preaxostyla</taxon>
        <taxon>Paratrimastigidae</taxon>
        <taxon>Paratrimastix</taxon>
    </lineage>
</organism>
<keyword evidence="4" id="KW-0378">Hydrolase</keyword>
<accession>A0ABQ8UP29</accession>
<evidence type="ECO:0000256" key="6">
    <source>
        <dbReference type="SAM" id="SignalP"/>
    </source>
</evidence>
<comment type="caution">
    <text evidence="7">The sequence shown here is derived from an EMBL/GenBank/DDBJ whole genome shotgun (WGS) entry which is preliminary data.</text>
</comment>
<name>A0ABQ8UP29_9EUKA</name>
<evidence type="ECO:0000256" key="5">
    <source>
        <dbReference type="ARBA" id="ARBA00023180"/>
    </source>
</evidence>
<dbReference type="GO" id="GO:0006508">
    <property type="term" value="P:proteolysis"/>
    <property type="evidence" value="ECO:0007669"/>
    <property type="project" value="UniProtKB-KW"/>
</dbReference>
<protein>
    <submittedName>
        <fullName evidence="7">Thymus-specific serine protease</fullName>
    </submittedName>
</protein>
<dbReference type="InterPro" id="IPR042269">
    <property type="entry name" value="Ser_carbopepase_S28_SKS"/>
</dbReference>
<keyword evidence="3 6" id="KW-0732">Signal</keyword>
<gene>
    <name evidence="7" type="ORF">PAPYR_4796</name>
</gene>
<dbReference type="Pfam" id="PF05577">
    <property type="entry name" value="Peptidase_S28"/>
    <property type="match status" value="1"/>
</dbReference>
<dbReference type="InterPro" id="IPR029058">
    <property type="entry name" value="AB_hydrolase_fold"/>
</dbReference>
<dbReference type="Gene3D" id="1.20.120.980">
    <property type="entry name" value="Serine carboxypeptidase S28, SKS domain"/>
    <property type="match status" value="1"/>
</dbReference>
<evidence type="ECO:0000256" key="4">
    <source>
        <dbReference type="ARBA" id="ARBA00022801"/>
    </source>
</evidence>
<dbReference type="GO" id="GO:0008233">
    <property type="term" value="F:peptidase activity"/>
    <property type="evidence" value="ECO:0007669"/>
    <property type="project" value="UniProtKB-KW"/>
</dbReference>
<evidence type="ECO:0000256" key="1">
    <source>
        <dbReference type="ARBA" id="ARBA00011079"/>
    </source>
</evidence>
<dbReference type="Proteomes" id="UP001141327">
    <property type="component" value="Unassembled WGS sequence"/>
</dbReference>
<keyword evidence="8" id="KW-1185">Reference proteome</keyword>
<dbReference type="PANTHER" id="PTHR11010:SF117">
    <property type="entry name" value="SERINE PROTEASE 16"/>
    <property type="match status" value="1"/>
</dbReference>
<sequence length="475" mass="52454">MRSAVALLFLGLACLVAARKHENALNHILRRQFGDSANALDGSEQWFTQQLDHYDPFNAKTWQQLYFVNADNYRPGGPVFMHIGGEGPISSHYVYNMSFIPLAQKYGALVLALEHRYYGRSHPTPDMSTENMKWLSSQQALADLANFQMAMSKQFKLPAGTRWVTVGGSYPGCLSAFARIKYPHLFYASTSVSAPVRAKLDFLEYNEVVAASLGDQCTAAVRNATAQIDAMLNNADGRAWLYKTIPTCTLPISYEDTQVFFDSLSGLINGVVQYNGEQSGVSTITTICQTMLQPNSDPLTQLLAVLRQLMKEEGASCMDANLNTMLAQLSSSDWAVGGDMRAWTAQTCNEFGFYQTTTSAKTPYATGRLTLDYSLLQCQQGFGKMYANPPPVDWTNQYYGSDHPDEARIVFSNGSIDPWHALGVTSDLSQEMPAVYIKGTAHCADMSQPHPTDSAELVAGRQKVLDTLDAWLSHK</sequence>
<dbReference type="Gene3D" id="3.40.50.1820">
    <property type="entry name" value="alpha/beta hydrolase"/>
    <property type="match status" value="1"/>
</dbReference>
<feature type="chain" id="PRO_5046110136" evidence="6">
    <location>
        <begin position="19"/>
        <end position="475"/>
    </location>
</feature>
<dbReference type="PANTHER" id="PTHR11010">
    <property type="entry name" value="PROTEASE S28 PRO-X CARBOXYPEPTIDASE-RELATED"/>
    <property type="match status" value="1"/>
</dbReference>
<reference evidence="7" key="1">
    <citation type="journal article" date="2022" name="bioRxiv">
        <title>Genomics of Preaxostyla Flagellates Illuminates Evolutionary Transitions and the Path Towards Mitochondrial Loss.</title>
        <authorList>
            <person name="Novak L.V.F."/>
            <person name="Treitli S.C."/>
            <person name="Pyrih J."/>
            <person name="Halakuc P."/>
            <person name="Pipaliya S.V."/>
            <person name="Vacek V."/>
            <person name="Brzon O."/>
            <person name="Soukal P."/>
            <person name="Eme L."/>
            <person name="Dacks J.B."/>
            <person name="Karnkowska A."/>
            <person name="Elias M."/>
            <person name="Hampl V."/>
        </authorList>
    </citation>
    <scope>NUCLEOTIDE SEQUENCE</scope>
    <source>
        <strain evidence="7">RCP-MX</strain>
    </source>
</reference>
<dbReference type="EMBL" id="JAPMOS010000021">
    <property type="protein sequence ID" value="KAJ4459260.1"/>
    <property type="molecule type" value="Genomic_DNA"/>
</dbReference>
<keyword evidence="2 7" id="KW-0645">Protease</keyword>
<dbReference type="InterPro" id="IPR008758">
    <property type="entry name" value="Peptidase_S28"/>
</dbReference>
<keyword evidence="5" id="KW-0325">Glycoprotein</keyword>
<feature type="signal peptide" evidence="6">
    <location>
        <begin position="1"/>
        <end position="18"/>
    </location>
</feature>
<evidence type="ECO:0000256" key="2">
    <source>
        <dbReference type="ARBA" id="ARBA00022670"/>
    </source>
</evidence>
<comment type="similarity">
    <text evidence="1">Belongs to the peptidase S28 family.</text>
</comment>